<dbReference type="InterPro" id="IPR041700">
    <property type="entry name" value="OMP_b-brl_3"/>
</dbReference>
<dbReference type="SUPFAM" id="SSF49464">
    <property type="entry name" value="Carboxypeptidase regulatory domain-like"/>
    <property type="match status" value="1"/>
</dbReference>
<dbReference type="RefSeq" id="WP_027412051.1">
    <property type="nucleotide sequence ID" value="NZ_BMWS01000010.1"/>
</dbReference>
<dbReference type="AlphaFoldDB" id="A0A918JVK1"/>
<dbReference type="Pfam" id="PF13715">
    <property type="entry name" value="CarbopepD_reg_2"/>
    <property type="match status" value="1"/>
</dbReference>
<dbReference type="Pfam" id="PF14905">
    <property type="entry name" value="OMP_b-brl_3"/>
    <property type="match status" value="1"/>
</dbReference>
<evidence type="ECO:0000256" key="1">
    <source>
        <dbReference type="ARBA" id="ARBA00004442"/>
    </source>
</evidence>
<evidence type="ECO:0000256" key="3">
    <source>
        <dbReference type="ARBA" id="ARBA00023237"/>
    </source>
</evidence>
<dbReference type="PANTHER" id="PTHR40980">
    <property type="entry name" value="PLUG DOMAIN-CONTAINING PROTEIN"/>
    <property type="match status" value="1"/>
</dbReference>
<proteinExistence type="predicted"/>
<evidence type="ECO:0000313" key="6">
    <source>
        <dbReference type="Proteomes" id="UP000601108"/>
    </source>
</evidence>
<name>A0A918JVK1_9FLAO</name>
<dbReference type="GO" id="GO:0009279">
    <property type="term" value="C:cell outer membrane"/>
    <property type="evidence" value="ECO:0007669"/>
    <property type="project" value="UniProtKB-SubCell"/>
</dbReference>
<evidence type="ECO:0000313" key="5">
    <source>
        <dbReference type="EMBL" id="GGX16529.1"/>
    </source>
</evidence>
<dbReference type="Gene3D" id="2.170.130.10">
    <property type="entry name" value="TonB-dependent receptor, plug domain"/>
    <property type="match status" value="1"/>
</dbReference>
<comment type="subcellular location">
    <subcellularLocation>
        <location evidence="1">Cell outer membrane</location>
    </subcellularLocation>
</comment>
<protein>
    <submittedName>
        <fullName evidence="5">TonB-dependent receptor</fullName>
    </submittedName>
</protein>
<comment type="caution">
    <text evidence="5">The sequence shown here is derived from an EMBL/GenBank/DDBJ whole genome shotgun (WGS) entry which is preliminary data.</text>
</comment>
<evidence type="ECO:0000259" key="4">
    <source>
        <dbReference type="Pfam" id="PF14905"/>
    </source>
</evidence>
<dbReference type="PANTHER" id="PTHR40980:SF4">
    <property type="entry name" value="TONB-DEPENDENT RECEPTOR-LIKE BETA-BARREL DOMAIN-CONTAINING PROTEIN"/>
    <property type="match status" value="1"/>
</dbReference>
<dbReference type="InterPro" id="IPR008969">
    <property type="entry name" value="CarboxyPept-like_regulatory"/>
</dbReference>
<gene>
    <name evidence="5" type="ORF">GCM10007384_17480</name>
</gene>
<accession>A0A918JVK1</accession>
<dbReference type="SUPFAM" id="SSF56935">
    <property type="entry name" value="Porins"/>
    <property type="match status" value="1"/>
</dbReference>
<sequence>MKQLKLIFLISLISFTGISQIEISGLIKDTNGPVSFASIVLKDSINTIKTYDITDQIGSFILETDKGSYTLEINILGYKELKKQIVIENSQVLEDIFLEPSTEQLDEVVIKNRKRLIERKPDRLIFNVENSIAASGGNALDALRVAPGVTVENDAISMIGRGASRVMVDGRMLQLSGEELVTFLNSIVASEIKKIEVITNPPAKYEAAGSGGLINIIYKKGVRNSWKNSTTVAYNQNTYNFFNVANNFLYSKNKVKLGLSVNGNIGAIREIEDFITKYPNGPWDARIKAKQQKDNLSGRISLDYDVSKMISIGAQYLGNFNRPDRKDKTITNIFNSTNRLDSIFDSSGKNESEINSHLYNFHLISKIDTLGRRASFDFDYFDYDNKLKRDYIVNTLSPDDNFLNINQAAINSSNQRIDNFSGKVDIEHPFESINLSYGAKLSFIKTVNDLVSLNTITGEPVFDPILSNEFEYKEDVQALYLNASKEIKKKWRMQVGLRVENTITEGFSKTLDQTNKNDYLKLFPTFYIAYQKNENNDFSFNYGRRIKRPSFRILNPFRTFTNSSTYSEGNPFIQPSFTDSFEFNYTHKEVLTTNIFFSTTSNGFGTVFTADKENNIQAVIRRNYYTGYKGGIGEIYTFNKISWWESQNQVFLIGYKSDFDIDLDAEPKNGFQLYLDTYNTFSLSQSTKLQVDLFYSSPYKDRLLDYGERYGLDIGIKQGFFKNNLRLSLYVKDIFDTGSMNNIVSEVDDVEVNYSSNYSRRFFRFSLSYNFGNRKIRVRDRKFGNDEETKRAN</sequence>
<feature type="domain" description="Outer membrane protein beta-barrel" evidence="4">
    <location>
        <begin position="366"/>
        <end position="769"/>
    </location>
</feature>
<organism evidence="5 6">
    <name type="scientific">Aquimarina muelleri</name>
    <dbReference type="NCBI Taxonomy" id="279356"/>
    <lineage>
        <taxon>Bacteria</taxon>
        <taxon>Pseudomonadati</taxon>
        <taxon>Bacteroidota</taxon>
        <taxon>Flavobacteriia</taxon>
        <taxon>Flavobacteriales</taxon>
        <taxon>Flavobacteriaceae</taxon>
        <taxon>Aquimarina</taxon>
    </lineage>
</organism>
<keyword evidence="5" id="KW-0675">Receptor</keyword>
<reference evidence="5 6" key="1">
    <citation type="journal article" date="2014" name="Int. J. Syst. Evol. Microbiol.">
        <title>Complete genome sequence of Corynebacterium casei LMG S-19264T (=DSM 44701T), isolated from a smear-ripened cheese.</title>
        <authorList>
            <consortium name="US DOE Joint Genome Institute (JGI-PGF)"/>
            <person name="Walter F."/>
            <person name="Albersmeier A."/>
            <person name="Kalinowski J."/>
            <person name="Ruckert C."/>
        </authorList>
    </citation>
    <scope>NUCLEOTIDE SEQUENCE [LARGE SCALE GENOMIC DNA]</scope>
    <source>
        <strain evidence="5 6">KCTC 12285</strain>
    </source>
</reference>
<dbReference type="Gene3D" id="2.40.170.20">
    <property type="entry name" value="TonB-dependent receptor, beta-barrel domain"/>
    <property type="match status" value="1"/>
</dbReference>
<evidence type="ECO:0000256" key="2">
    <source>
        <dbReference type="ARBA" id="ARBA00023136"/>
    </source>
</evidence>
<dbReference type="InterPro" id="IPR036942">
    <property type="entry name" value="Beta-barrel_TonB_sf"/>
</dbReference>
<dbReference type="EMBL" id="BMWS01000010">
    <property type="protein sequence ID" value="GGX16529.1"/>
    <property type="molecule type" value="Genomic_DNA"/>
</dbReference>
<dbReference type="Gene3D" id="2.60.40.1120">
    <property type="entry name" value="Carboxypeptidase-like, regulatory domain"/>
    <property type="match status" value="1"/>
</dbReference>
<dbReference type="InterPro" id="IPR037066">
    <property type="entry name" value="Plug_dom_sf"/>
</dbReference>
<keyword evidence="3" id="KW-0998">Cell outer membrane</keyword>
<keyword evidence="6" id="KW-1185">Reference proteome</keyword>
<keyword evidence="2" id="KW-0472">Membrane</keyword>
<dbReference type="Proteomes" id="UP000601108">
    <property type="component" value="Unassembled WGS sequence"/>
</dbReference>